<protein>
    <submittedName>
        <fullName evidence="2">Uncharacterized protein</fullName>
    </submittedName>
</protein>
<proteinExistence type="predicted"/>
<reference evidence="2" key="1">
    <citation type="submission" date="2025-08" db="UniProtKB">
        <authorList>
            <consortium name="Ensembl"/>
        </authorList>
    </citation>
    <scope>IDENTIFICATION</scope>
</reference>
<dbReference type="Proteomes" id="UP000694549">
    <property type="component" value="Unplaced"/>
</dbReference>
<keyword evidence="3" id="KW-1185">Reference proteome</keyword>
<dbReference type="AlphaFoldDB" id="A0A8B9VJQ7"/>
<reference evidence="2" key="2">
    <citation type="submission" date="2025-09" db="UniProtKB">
        <authorList>
            <consortium name="Ensembl"/>
        </authorList>
    </citation>
    <scope>IDENTIFICATION</scope>
</reference>
<feature type="compositionally biased region" description="Basic residues" evidence="1">
    <location>
        <begin position="242"/>
        <end position="260"/>
    </location>
</feature>
<organism evidence="2 3">
    <name type="scientific">Anas zonorhyncha</name>
    <name type="common">Eastern spot-billed duck</name>
    <dbReference type="NCBI Taxonomy" id="75864"/>
    <lineage>
        <taxon>Eukaryota</taxon>
        <taxon>Metazoa</taxon>
        <taxon>Chordata</taxon>
        <taxon>Craniata</taxon>
        <taxon>Vertebrata</taxon>
        <taxon>Euteleostomi</taxon>
        <taxon>Archelosauria</taxon>
        <taxon>Archosauria</taxon>
        <taxon>Dinosauria</taxon>
        <taxon>Saurischia</taxon>
        <taxon>Theropoda</taxon>
        <taxon>Coelurosauria</taxon>
        <taxon>Aves</taxon>
        <taxon>Neognathae</taxon>
        <taxon>Galloanserae</taxon>
        <taxon>Anseriformes</taxon>
        <taxon>Anatidae</taxon>
        <taxon>Anatinae</taxon>
        <taxon>Anas</taxon>
    </lineage>
</organism>
<feature type="region of interest" description="Disordered" evidence="1">
    <location>
        <begin position="204"/>
        <end position="260"/>
    </location>
</feature>
<evidence type="ECO:0000256" key="1">
    <source>
        <dbReference type="SAM" id="MobiDB-lite"/>
    </source>
</evidence>
<feature type="region of interest" description="Disordered" evidence="1">
    <location>
        <begin position="21"/>
        <end position="51"/>
    </location>
</feature>
<dbReference type="InterPro" id="IPR012677">
    <property type="entry name" value="Nucleotide-bd_a/b_plait_sf"/>
</dbReference>
<sequence>CLFLKRESALQQADEEEEQKLFQSKAKRTSRAIAKSGVNSETLKQQKKKNEAEEMIKNKRTVFVGNLPVNSTAQVHDVSALHSISELFKCMSFSCSRRKIHPNVKYINAYIVFKEECDAIKALKNLPPAAQDLFYPFLLSASVSHAWCKLFESSFSRACGSRVSGSACLFPQNTDAVHLALKLNDSALQGRKVRVKRCVEKGSAARRAAGQPRGAKGRARSAAPTSSASFVGEKAAPCARGARTKRLRKGAAKRRPGKKK</sequence>
<dbReference type="Gene3D" id="3.30.70.330">
    <property type="match status" value="1"/>
</dbReference>
<evidence type="ECO:0000313" key="2">
    <source>
        <dbReference type="Ensembl" id="ENSAZOP00000025454.1"/>
    </source>
</evidence>
<name>A0A8B9VJQ7_9AVES</name>
<feature type="compositionally biased region" description="Low complexity" evidence="1">
    <location>
        <begin position="205"/>
        <end position="229"/>
    </location>
</feature>
<evidence type="ECO:0000313" key="3">
    <source>
        <dbReference type="Proteomes" id="UP000694549"/>
    </source>
</evidence>
<dbReference type="Ensembl" id="ENSAZOT00000027296.1">
    <property type="protein sequence ID" value="ENSAZOP00000025454.1"/>
    <property type="gene ID" value="ENSAZOG00000016301.1"/>
</dbReference>
<accession>A0A8B9VJQ7</accession>